<dbReference type="Proteomes" id="UP000284605">
    <property type="component" value="Unassembled WGS sequence"/>
</dbReference>
<proteinExistence type="predicted"/>
<dbReference type="InterPro" id="IPR051209">
    <property type="entry name" value="FAD-bind_Monooxygenase_sf"/>
</dbReference>
<dbReference type="InterPro" id="IPR036188">
    <property type="entry name" value="FAD/NAD-bd_sf"/>
</dbReference>
<dbReference type="RefSeq" id="WP_119779161.1">
    <property type="nucleotide sequence ID" value="NZ_QYUK01000011.1"/>
</dbReference>
<dbReference type="EMBL" id="QYUK01000011">
    <property type="protein sequence ID" value="RJF88525.1"/>
    <property type="molecule type" value="Genomic_DNA"/>
</dbReference>
<name>A0A418WET0_9PROT</name>
<evidence type="ECO:0000313" key="2">
    <source>
        <dbReference type="Proteomes" id="UP000284605"/>
    </source>
</evidence>
<dbReference type="PANTHER" id="PTHR42877">
    <property type="entry name" value="L-ORNITHINE N(5)-MONOOXYGENASE-RELATED"/>
    <property type="match status" value="1"/>
</dbReference>
<comment type="caution">
    <text evidence="1">The sequence shown here is derived from an EMBL/GenBank/DDBJ whole genome shotgun (WGS) entry which is preliminary data.</text>
</comment>
<dbReference type="Pfam" id="PF13738">
    <property type="entry name" value="Pyr_redox_3"/>
    <property type="match status" value="1"/>
</dbReference>
<evidence type="ECO:0000313" key="1">
    <source>
        <dbReference type="EMBL" id="RJF88525.1"/>
    </source>
</evidence>
<keyword evidence="2" id="KW-1185">Reference proteome</keyword>
<dbReference type="OrthoDB" id="312624at2"/>
<protein>
    <submittedName>
        <fullName evidence="1">NAD(P)/FAD-dependent oxidoreductase</fullName>
    </submittedName>
</protein>
<organism evidence="1 2">
    <name type="scientific">Oleomonas cavernae</name>
    <dbReference type="NCBI Taxonomy" id="2320859"/>
    <lineage>
        <taxon>Bacteria</taxon>
        <taxon>Pseudomonadati</taxon>
        <taxon>Pseudomonadota</taxon>
        <taxon>Alphaproteobacteria</taxon>
        <taxon>Acetobacterales</taxon>
        <taxon>Acetobacteraceae</taxon>
        <taxon>Oleomonas</taxon>
    </lineage>
</organism>
<reference evidence="1 2" key="1">
    <citation type="submission" date="2018-09" db="EMBL/GenBank/DDBJ databases">
        <authorList>
            <person name="Zhu H."/>
        </authorList>
    </citation>
    <scope>NUCLEOTIDE SEQUENCE [LARGE SCALE GENOMIC DNA]</scope>
    <source>
        <strain evidence="1 2">K1W22B-8</strain>
    </source>
</reference>
<dbReference type="Gene3D" id="3.50.50.60">
    <property type="entry name" value="FAD/NAD(P)-binding domain"/>
    <property type="match status" value="2"/>
</dbReference>
<dbReference type="SUPFAM" id="SSF51905">
    <property type="entry name" value="FAD/NAD(P)-binding domain"/>
    <property type="match status" value="2"/>
</dbReference>
<gene>
    <name evidence="1" type="ORF">D3874_17190</name>
</gene>
<sequence length="497" mass="55953">MKPVKVCVIGTGFAGLCMAIQLKRSGIDDFVILDKAAAVGGTWRENTYPGAGCDVPCHLYSFSFELNPNWTRRFAKQSEIIAYIEHCVAKYDLARHIRFNTEVTEARFDEGRGLWTVVTKGGEAIEAQFVVSGLGQLSRPQFPRIAGLDRFQGKAFHSAYWDHGYDLAGKRVAVIGTGASAIQFVPEIQPKVARLSVFQRSPTWMVPKDDYVFSAWAQWAFHHLPGVQRAYRHWTYLLLESRFLSFRRKGNFFARLAQKQCQAYLDAQVTDPALKAKLQPDFPVGCKRILITNDWYKALAQPNADVVTEAIAEVTETGVRTRDGQLHEVDCLIYGTGFETQSFIAPMKVWGRQGAELNERWRNGAEAHKGVAIAGFPNFFVLYGPNTNLGHNSIIFMIEQQVGYIMKCLGEVARRGVRSLDVTPPAMQAYNDTVQASFETTVWNADCHSWYKNAQGRITNNWPGFTVSYWWMMRQPDFAEFSFDGQTAPQPIPAAAE</sequence>
<accession>A0A418WET0</accession>
<dbReference type="PANTHER" id="PTHR42877:SF4">
    <property type="entry name" value="FAD_NAD(P)-BINDING DOMAIN-CONTAINING PROTEIN-RELATED"/>
    <property type="match status" value="1"/>
</dbReference>
<dbReference type="AlphaFoldDB" id="A0A418WET0"/>